<evidence type="ECO:0000313" key="4">
    <source>
        <dbReference type="EMBL" id="GFZ20383.1"/>
    </source>
</evidence>
<evidence type="ECO:0000256" key="2">
    <source>
        <dbReference type="ARBA" id="ARBA00023306"/>
    </source>
</evidence>
<keyword evidence="1" id="KW-0649">Protein kinase inhibitor</keyword>
<dbReference type="PANTHER" id="PTHR33142:SF89">
    <property type="entry name" value="CYCLIN-DEPENDENT PROTEIN KINASE INHIBITOR SMR2"/>
    <property type="match status" value="1"/>
</dbReference>
<feature type="region of interest" description="Disordered" evidence="3">
    <location>
        <begin position="1"/>
        <end position="22"/>
    </location>
</feature>
<name>A0A7J0HBB6_9ERIC</name>
<dbReference type="GO" id="GO:0004860">
    <property type="term" value="F:protein kinase inhibitor activity"/>
    <property type="evidence" value="ECO:0007669"/>
    <property type="project" value="UniProtKB-KW"/>
</dbReference>
<dbReference type="InterPro" id="IPR040389">
    <property type="entry name" value="SMR"/>
</dbReference>
<protein>
    <submittedName>
        <fullName evidence="4">Uncharacterized protein</fullName>
    </submittedName>
</protein>
<keyword evidence="2" id="KW-0131">Cell cycle</keyword>
<evidence type="ECO:0000256" key="1">
    <source>
        <dbReference type="ARBA" id="ARBA00023013"/>
    </source>
</evidence>
<comment type="caution">
    <text evidence="4">The sequence shown here is derived from an EMBL/GenBank/DDBJ whole genome shotgun (WGS) entry which is preliminary data.</text>
</comment>
<dbReference type="EMBL" id="BJWL01000028">
    <property type="protein sequence ID" value="GFZ20383.1"/>
    <property type="molecule type" value="Genomic_DNA"/>
</dbReference>
<evidence type="ECO:0000256" key="3">
    <source>
        <dbReference type="SAM" id="MobiDB-lite"/>
    </source>
</evidence>
<keyword evidence="5" id="KW-1185">Reference proteome</keyword>
<gene>
    <name evidence="4" type="ORF">Acr_28g0010880</name>
</gene>
<accession>A0A7J0HBB6</accession>
<dbReference type="PANTHER" id="PTHR33142">
    <property type="entry name" value="CYCLIN-DEPENDENT PROTEIN KINASE INHIBITOR SMR13"/>
    <property type="match status" value="1"/>
</dbReference>
<dbReference type="AlphaFoldDB" id="A0A7J0HBB6"/>
<evidence type="ECO:0000313" key="5">
    <source>
        <dbReference type="Proteomes" id="UP000585474"/>
    </source>
</evidence>
<reference evidence="4 5" key="1">
    <citation type="submission" date="2019-07" db="EMBL/GenBank/DDBJ databases">
        <title>De Novo Assembly of kiwifruit Actinidia rufa.</title>
        <authorList>
            <person name="Sugita-Konishi S."/>
            <person name="Sato K."/>
            <person name="Mori E."/>
            <person name="Abe Y."/>
            <person name="Kisaki G."/>
            <person name="Hamano K."/>
            <person name="Suezawa K."/>
            <person name="Otani M."/>
            <person name="Fukuda T."/>
            <person name="Manabe T."/>
            <person name="Gomi K."/>
            <person name="Tabuchi M."/>
            <person name="Akimitsu K."/>
            <person name="Kataoka I."/>
        </authorList>
    </citation>
    <scope>NUCLEOTIDE SEQUENCE [LARGE SCALE GENOMIC DNA]</scope>
    <source>
        <strain evidence="5">cv. Fuchu</strain>
    </source>
</reference>
<dbReference type="Proteomes" id="UP000585474">
    <property type="component" value="Unassembled WGS sequence"/>
</dbReference>
<proteinExistence type="predicted"/>
<dbReference type="OrthoDB" id="662905at2759"/>
<dbReference type="GO" id="GO:0032875">
    <property type="term" value="P:regulation of DNA endoreduplication"/>
    <property type="evidence" value="ECO:0007669"/>
    <property type="project" value="InterPro"/>
</dbReference>
<sequence length="105" mass="12328">MSKDHIYNKSSPQDVKEEDSEPNHLAINDYKECQTPTSKDHKIPTVQTCPPVRRKLGNSFPHKRKLSEFEFFEITGREEIESFFRSSFDLCTVPVRSVKTRHFIQ</sequence>
<organism evidence="4 5">
    <name type="scientific">Actinidia rufa</name>
    <dbReference type="NCBI Taxonomy" id="165716"/>
    <lineage>
        <taxon>Eukaryota</taxon>
        <taxon>Viridiplantae</taxon>
        <taxon>Streptophyta</taxon>
        <taxon>Embryophyta</taxon>
        <taxon>Tracheophyta</taxon>
        <taxon>Spermatophyta</taxon>
        <taxon>Magnoliopsida</taxon>
        <taxon>eudicotyledons</taxon>
        <taxon>Gunneridae</taxon>
        <taxon>Pentapetalae</taxon>
        <taxon>asterids</taxon>
        <taxon>Ericales</taxon>
        <taxon>Actinidiaceae</taxon>
        <taxon>Actinidia</taxon>
    </lineage>
</organism>